<keyword evidence="7" id="KW-1185">Reference proteome</keyword>
<dbReference type="EMBL" id="AZBU02000001">
    <property type="protein sequence ID" value="TMS39000.1"/>
    <property type="molecule type" value="Genomic_DNA"/>
</dbReference>
<evidence type="ECO:0000259" key="5">
    <source>
        <dbReference type="Pfam" id="PF04153"/>
    </source>
</evidence>
<keyword evidence="2" id="KW-0805">Transcription regulation</keyword>
<dbReference type="AlphaFoldDB" id="A0A4U8UZJ1"/>
<reference evidence="6 7" key="1">
    <citation type="journal article" date="2015" name="Genome Biol.">
        <title>Comparative genomics of Steinernema reveals deeply conserved gene regulatory networks.</title>
        <authorList>
            <person name="Dillman A.R."/>
            <person name="Macchietto M."/>
            <person name="Porter C.F."/>
            <person name="Rogers A."/>
            <person name="Williams B."/>
            <person name="Antoshechkin I."/>
            <person name="Lee M.M."/>
            <person name="Goodwin Z."/>
            <person name="Lu X."/>
            <person name="Lewis E.E."/>
            <person name="Goodrich-Blair H."/>
            <person name="Stock S.P."/>
            <person name="Adams B.J."/>
            <person name="Sternberg P.W."/>
            <person name="Mortazavi A."/>
        </authorList>
    </citation>
    <scope>NUCLEOTIDE SEQUENCE [LARGE SCALE GENOMIC DNA]</scope>
    <source>
        <strain evidence="6 7">ALL</strain>
    </source>
</reference>
<proteinExistence type="inferred from homology"/>
<protein>
    <recommendedName>
        <fullName evidence="5">NOT2/NOT3/NOT5 C-terminal domain-containing protein</fullName>
    </recommendedName>
</protein>
<evidence type="ECO:0000313" key="7">
    <source>
        <dbReference type="Proteomes" id="UP000298663"/>
    </source>
</evidence>
<dbReference type="Proteomes" id="UP000298663">
    <property type="component" value="Unassembled WGS sequence"/>
</dbReference>
<dbReference type="Pfam" id="PF04153">
    <property type="entry name" value="NOT2_3_5_C"/>
    <property type="match status" value="1"/>
</dbReference>
<feature type="region of interest" description="Disordered" evidence="4">
    <location>
        <begin position="179"/>
        <end position="218"/>
    </location>
</feature>
<dbReference type="OrthoDB" id="25391at2759"/>
<keyword evidence="3" id="KW-0804">Transcription</keyword>
<dbReference type="InterPro" id="IPR040168">
    <property type="entry name" value="Not2/3/5"/>
</dbReference>
<dbReference type="PANTHER" id="PTHR23326">
    <property type="entry name" value="CCR4 NOT-RELATED"/>
    <property type="match status" value="1"/>
</dbReference>
<dbReference type="GO" id="GO:2000036">
    <property type="term" value="P:regulation of stem cell population maintenance"/>
    <property type="evidence" value="ECO:0007669"/>
    <property type="project" value="UniProtKB-ARBA"/>
</dbReference>
<evidence type="ECO:0000313" key="6">
    <source>
        <dbReference type="EMBL" id="TMS39000.1"/>
    </source>
</evidence>
<evidence type="ECO:0000256" key="4">
    <source>
        <dbReference type="SAM" id="MobiDB-lite"/>
    </source>
</evidence>
<organism evidence="6 7">
    <name type="scientific">Steinernema carpocapsae</name>
    <name type="common">Entomopathogenic nematode</name>
    <dbReference type="NCBI Taxonomy" id="34508"/>
    <lineage>
        <taxon>Eukaryota</taxon>
        <taxon>Metazoa</taxon>
        <taxon>Ecdysozoa</taxon>
        <taxon>Nematoda</taxon>
        <taxon>Chromadorea</taxon>
        <taxon>Rhabditida</taxon>
        <taxon>Tylenchina</taxon>
        <taxon>Panagrolaimomorpha</taxon>
        <taxon>Strongyloidoidea</taxon>
        <taxon>Steinernematidae</taxon>
        <taxon>Steinernema</taxon>
    </lineage>
</organism>
<name>A0A4U8UZJ1_STECR</name>
<evidence type="ECO:0000256" key="1">
    <source>
        <dbReference type="ARBA" id="ARBA00007682"/>
    </source>
</evidence>
<accession>A0A4U8UZJ1</accession>
<reference evidence="6 7" key="2">
    <citation type="journal article" date="2019" name="G3 (Bethesda)">
        <title>Hybrid Assembly of the Genome of the Entomopathogenic Nematode Steinernema carpocapsae Identifies the X-Chromosome.</title>
        <authorList>
            <person name="Serra L."/>
            <person name="Macchietto M."/>
            <person name="Macias-Munoz A."/>
            <person name="McGill C.J."/>
            <person name="Rodriguez I.M."/>
            <person name="Rodriguez B."/>
            <person name="Murad R."/>
            <person name="Mortazavi A."/>
        </authorList>
    </citation>
    <scope>NUCLEOTIDE SEQUENCE [LARGE SCALE GENOMIC DNA]</scope>
    <source>
        <strain evidence="6 7">ALL</strain>
    </source>
</reference>
<comment type="similarity">
    <text evidence="1">Belongs to the CNOT2/3/5 family.</text>
</comment>
<dbReference type="GO" id="GO:0006355">
    <property type="term" value="P:regulation of DNA-templated transcription"/>
    <property type="evidence" value="ECO:0007669"/>
    <property type="project" value="InterPro"/>
</dbReference>
<comment type="caution">
    <text evidence="6">The sequence shown here is derived from an EMBL/GenBank/DDBJ whole genome shotgun (WGS) entry which is preliminary data.</text>
</comment>
<sequence>MSSNLGVHPDYRKLLANGVESLDNSVLEMLLHPAARPRDPRYNFGGPFIGNHRRMHDIPAGIPDEYRVSVLSRMPDPDGKVNRLNSFKESRHSEEVLFHIFYNICGESHQIVAATELFARGWRYLKPQMIWITRSQFAVTEQTQTQERAIYTYFDKQLWRKMSKEMIICYTDIDGRPTFPTGATEPVQGGLAAAHEKEKQREKEEHEERERKHELEKKLEAEMKLEMGKKLEIEKNVEMMLKRESERQGK</sequence>
<dbReference type="InterPro" id="IPR038635">
    <property type="entry name" value="CCR4-NOT_su2/3/5_C_sf"/>
</dbReference>
<feature type="domain" description="NOT2/NOT3/NOT5 C-terminal" evidence="5">
    <location>
        <begin position="59"/>
        <end position="171"/>
    </location>
</feature>
<evidence type="ECO:0000256" key="3">
    <source>
        <dbReference type="ARBA" id="ARBA00023163"/>
    </source>
</evidence>
<feature type="compositionally biased region" description="Basic and acidic residues" evidence="4">
    <location>
        <begin position="194"/>
        <end position="218"/>
    </location>
</feature>
<dbReference type="Gene3D" id="2.30.30.1020">
    <property type="entry name" value="CCR4-NOT complex subunit 2/3/5, C-terminal domain"/>
    <property type="match status" value="1"/>
</dbReference>
<dbReference type="InterPro" id="IPR007282">
    <property type="entry name" value="NOT2/3/5_C"/>
</dbReference>
<gene>
    <name evidence="6" type="ORF">L596_005604</name>
</gene>
<dbReference type="STRING" id="34508.A0A4U8UZJ1"/>
<dbReference type="GO" id="GO:0030015">
    <property type="term" value="C:CCR4-NOT core complex"/>
    <property type="evidence" value="ECO:0007669"/>
    <property type="project" value="InterPro"/>
</dbReference>
<evidence type="ECO:0000256" key="2">
    <source>
        <dbReference type="ARBA" id="ARBA00023015"/>
    </source>
</evidence>